<reference evidence="2 3" key="1">
    <citation type="journal article" date="2010" name="Nature">
        <title>Genome sequencing and analysis of the model grass Brachypodium distachyon.</title>
        <authorList>
            <consortium name="International Brachypodium Initiative"/>
        </authorList>
    </citation>
    <scope>NUCLEOTIDE SEQUENCE [LARGE SCALE GENOMIC DNA]</scope>
    <source>
        <strain evidence="2 3">Bd21</strain>
    </source>
</reference>
<dbReference type="Pfam" id="PF13966">
    <property type="entry name" value="zf-RVT"/>
    <property type="match status" value="1"/>
</dbReference>
<dbReference type="Gramene" id="PNT77753">
    <property type="protein sequence ID" value="PNT77753"/>
    <property type="gene ID" value="BRADI_1g68395v3"/>
</dbReference>
<dbReference type="PANTHER" id="PTHR33116:SF78">
    <property type="entry name" value="OS12G0587133 PROTEIN"/>
    <property type="match status" value="1"/>
</dbReference>
<keyword evidence="4" id="KW-1185">Reference proteome</keyword>
<evidence type="ECO:0000259" key="1">
    <source>
        <dbReference type="Pfam" id="PF13966"/>
    </source>
</evidence>
<dbReference type="AlphaFoldDB" id="A0A2K2DTZ1"/>
<protein>
    <recommendedName>
        <fullName evidence="1">Reverse transcriptase zinc-binding domain-containing protein</fullName>
    </recommendedName>
</protein>
<dbReference type="PANTHER" id="PTHR33116">
    <property type="entry name" value="REVERSE TRANSCRIPTASE ZINC-BINDING DOMAIN-CONTAINING PROTEIN-RELATED-RELATED"/>
    <property type="match status" value="1"/>
</dbReference>
<proteinExistence type="predicted"/>
<dbReference type="Proteomes" id="UP000008810">
    <property type="component" value="Chromosome 1"/>
</dbReference>
<organism evidence="2">
    <name type="scientific">Brachypodium distachyon</name>
    <name type="common">Purple false brome</name>
    <name type="synonym">Trachynia distachya</name>
    <dbReference type="NCBI Taxonomy" id="15368"/>
    <lineage>
        <taxon>Eukaryota</taxon>
        <taxon>Viridiplantae</taxon>
        <taxon>Streptophyta</taxon>
        <taxon>Embryophyta</taxon>
        <taxon>Tracheophyta</taxon>
        <taxon>Spermatophyta</taxon>
        <taxon>Magnoliopsida</taxon>
        <taxon>Liliopsida</taxon>
        <taxon>Poales</taxon>
        <taxon>Poaceae</taxon>
        <taxon>BOP clade</taxon>
        <taxon>Pooideae</taxon>
        <taxon>Stipodae</taxon>
        <taxon>Brachypodieae</taxon>
        <taxon>Brachypodium</taxon>
    </lineage>
</organism>
<dbReference type="FunCoup" id="A0A2K2DTZ1">
    <property type="interactions" value="1"/>
</dbReference>
<dbReference type="OrthoDB" id="649363at2759"/>
<evidence type="ECO:0000313" key="4">
    <source>
        <dbReference type="Proteomes" id="UP000008810"/>
    </source>
</evidence>
<evidence type="ECO:0000313" key="2">
    <source>
        <dbReference type="EMBL" id="PNT77753.1"/>
    </source>
</evidence>
<dbReference type="EnsemblPlants" id="PNT77753">
    <property type="protein sequence ID" value="PNT77753"/>
    <property type="gene ID" value="BRADI_1g68395v3"/>
</dbReference>
<dbReference type="STRING" id="15368.A0A2K2DTZ1"/>
<reference evidence="3" key="3">
    <citation type="submission" date="2018-08" db="UniProtKB">
        <authorList>
            <consortium name="EnsemblPlants"/>
        </authorList>
    </citation>
    <scope>IDENTIFICATION</scope>
    <source>
        <strain evidence="3">cv. Bd21</strain>
    </source>
</reference>
<accession>A0A2K2DTZ1</accession>
<dbReference type="InterPro" id="IPR026960">
    <property type="entry name" value="RVT-Znf"/>
</dbReference>
<reference evidence="2" key="2">
    <citation type="submission" date="2017-06" db="EMBL/GenBank/DDBJ databases">
        <title>WGS assembly of Brachypodium distachyon.</title>
        <authorList>
            <consortium name="The International Brachypodium Initiative"/>
            <person name="Lucas S."/>
            <person name="Harmon-Smith M."/>
            <person name="Lail K."/>
            <person name="Tice H."/>
            <person name="Grimwood J."/>
            <person name="Bruce D."/>
            <person name="Barry K."/>
            <person name="Shu S."/>
            <person name="Lindquist E."/>
            <person name="Wang M."/>
            <person name="Pitluck S."/>
            <person name="Vogel J.P."/>
            <person name="Garvin D.F."/>
            <person name="Mockler T.C."/>
            <person name="Schmutz J."/>
            <person name="Rokhsar D."/>
            <person name="Bevan M.W."/>
        </authorList>
    </citation>
    <scope>NUCLEOTIDE SEQUENCE</scope>
    <source>
        <strain evidence="2">Bd21</strain>
    </source>
</reference>
<dbReference type="EMBL" id="CM000880">
    <property type="protein sequence ID" value="PNT77753.1"/>
    <property type="molecule type" value="Genomic_DNA"/>
</dbReference>
<evidence type="ECO:0000313" key="3">
    <source>
        <dbReference type="EnsemblPlants" id="PNT77753"/>
    </source>
</evidence>
<feature type="non-terminal residue" evidence="2">
    <location>
        <position position="369"/>
    </location>
</feature>
<feature type="domain" description="Reverse transcriptase zinc-binding" evidence="1">
    <location>
        <begin position="200"/>
        <end position="284"/>
    </location>
</feature>
<name>A0A2K2DTZ1_BRADI</name>
<gene>
    <name evidence="2" type="ORF">BRADI_1g68395v3</name>
</gene>
<sequence>MPVYPMMSLDLPGKIIKGVEKICRGFLWKGQKEAKGGHCLVAWDSVCLPKQLGGLGIPNLHPLNLALRARWRWLERRDDSKPWRGLALDTPKEVDDIFEAATSSIMGDGRSTRFWTDRWLGEERIRDSFLALTAAVRPRLVRQRTVREVLDGACIEDVGPNLGENALAEFLLLWERVQGFRLDGTVADTLRWNWSNDGVYSAKSAYLNLLAGRALDPYATEIWHSRAPLKCRVFAWLAARNRCWTADRLAKRGLPHPDRCPLCDQEEESISHLLLGCVLARQVWDTLFSAWGHRECVPSAGACLRDWWSTLSFQRRARKDFRTATTLVLWTIWCHRNDVVFNGASPSVQKMLFIILEELGRWENAGLLR</sequence>
<dbReference type="InParanoid" id="A0A2K2DTZ1"/>